<keyword evidence="1" id="KW-0472">Membrane</keyword>
<keyword evidence="1" id="KW-0812">Transmembrane</keyword>
<gene>
    <name evidence="2" type="ORF">SOASR030_36620</name>
</gene>
<comment type="caution">
    <text evidence="2">The sequence shown here is derived from an EMBL/GenBank/DDBJ whole genome shotgun (WGS) entry which is preliminary data.</text>
</comment>
<evidence type="ECO:0000313" key="3">
    <source>
        <dbReference type="Proteomes" id="UP001058124"/>
    </source>
</evidence>
<reference evidence="2" key="1">
    <citation type="submission" date="2022-06" db="EMBL/GenBank/DDBJ databases">
        <title>Draft genome sequences of Leminorella grimontii str. JCM5902.</title>
        <authorList>
            <person name="Wakabayashi Y."/>
            <person name="Kojima K."/>
        </authorList>
    </citation>
    <scope>NUCLEOTIDE SEQUENCE</scope>
    <source>
        <strain evidence="2">JCM 5902</strain>
    </source>
</reference>
<evidence type="ECO:0000256" key="1">
    <source>
        <dbReference type="SAM" id="Phobius"/>
    </source>
</evidence>
<evidence type="ECO:0008006" key="4">
    <source>
        <dbReference type="Google" id="ProtNLM"/>
    </source>
</evidence>
<organism evidence="2 3">
    <name type="scientific">Leminorella grimontii</name>
    <dbReference type="NCBI Taxonomy" id="82981"/>
    <lineage>
        <taxon>Bacteria</taxon>
        <taxon>Pseudomonadati</taxon>
        <taxon>Pseudomonadota</taxon>
        <taxon>Gammaproteobacteria</taxon>
        <taxon>Enterobacterales</taxon>
        <taxon>Budviciaceae</taxon>
        <taxon>Leminorella</taxon>
    </lineage>
</organism>
<keyword evidence="1" id="KW-1133">Transmembrane helix</keyword>
<proteinExistence type="predicted"/>
<dbReference type="AlphaFoldDB" id="A0AAV5N6D2"/>
<evidence type="ECO:0000313" key="2">
    <source>
        <dbReference type="EMBL" id="GKX57550.1"/>
    </source>
</evidence>
<dbReference type="Proteomes" id="UP001058124">
    <property type="component" value="Unassembled WGS sequence"/>
</dbReference>
<feature type="transmembrane region" description="Helical" evidence="1">
    <location>
        <begin position="20"/>
        <end position="37"/>
    </location>
</feature>
<keyword evidence="3" id="KW-1185">Reference proteome</keyword>
<name>A0AAV5N6D2_9GAMM</name>
<protein>
    <recommendedName>
        <fullName evidence="4">Damage inducible protein</fullName>
    </recommendedName>
</protein>
<accession>A0AAV5N6D2</accession>
<sequence length="41" mass="4674">MLGLRSFIEGERMDTLTHKLVVLIAVLELLLALLRLIDLLK</sequence>
<dbReference type="EMBL" id="BRLH01000018">
    <property type="protein sequence ID" value="GKX57550.1"/>
    <property type="molecule type" value="Genomic_DNA"/>
</dbReference>